<feature type="transmembrane region" description="Helical" evidence="1">
    <location>
        <begin position="166"/>
        <end position="190"/>
    </location>
</feature>
<dbReference type="InterPro" id="IPR018028">
    <property type="entry name" value="Catalase"/>
</dbReference>
<evidence type="ECO:0000313" key="3">
    <source>
        <dbReference type="Proteomes" id="UP000276103"/>
    </source>
</evidence>
<dbReference type="AlphaFoldDB" id="A0A3S1C2G6"/>
<dbReference type="GO" id="GO:0004096">
    <property type="term" value="F:catalase activity"/>
    <property type="evidence" value="ECO:0007669"/>
    <property type="project" value="InterPro"/>
</dbReference>
<dbReference type="GO" id="GO:0020037">
    <property type="term" value="F:heme binding"/>
    <property type="evidence" value="ECO:0007669"/>
    <property type="project" value="InterPro"/>
</dbReference>
<evidence type="ECO:0000256" key="1">
    <source>
        <dbReference type="SAM" id="Phobius"/>
    </source>
</evidence>
<keyword evidence="1" id="KW-1133">Transmembrane helix</keyword>
<gene>
    <name evidence="2" type="ORF">DSM107003_39570</name>
</gene>
<dbReference type="InterPro" id="IPR020835">
    <property type="entry name" value="Catalase_sf"/>
</dbReference>
<organism evidence="2 3">
    <name type="scientific">Trichormus variabilis SAG 1403-4b</name>
    <dbReference type="NCBI Taxonomy" id="447716"/>
    <lineage>
        <taxon>Bacteria</taxon>
        <taxon>Bacillati</taxon>
        <taxon>Cyanobacteriota</taxon>
        <taxon>Cyanophyceae</taxon>
        <taxon>Nostocales</taxon>
        <taxon>Nostocaceae</taxon>
        <taxon>Trichormus</taxon>
    </lineage>
</organism>
<dbReference type="SUPFAM" id="SSF56634">
    <property type="entry name" value="Heme-dependent catalase-like"/>
    <property type="match status" value="1"/>
</dbReference>
<dbReference type="PROSITE" id="PS51402">
    <property type="entry name" value="CATALASE_3"/>
    <property type="match status" value="1"/>
</dbReference>
<evidence type="ECO:0000313" key="2">
    <source>
        <dbReference type="EMBL" id="RUS94070.1"/>
    </source>
</evidence>
<proteinExistence type="predicted"/>
<reference evidence="2 3" key="1">
    <citation type="journal article" date="2019" name="Genome Biol. Evol.">
        <title>Day and night: Metabolic profiles and evolutionary relationships of six axenic non-marine cyanobacteria.</title>
        <authorList>
            <person name="Will S.E."/>
            <person name="Henke P."/>
            <person name="Boedeker C."/>
            <person name="Huang S."/>
            <person name="Brinkmann H."/>
            <person name="Rohde M."/>
            <person name="Jarek M."/>
            <person name="Friedl T."/>
            <person name="Seufert S."/>
            <person name="Schumacher M."/>
            <person name="Overmann J."/>
            <person name="Neumann-Schaal M."/>
            <person name="Petersen J."/>
        </authorList>
    </citation>
    <scope>NUCLEOTIDE SEQUENCE [LARGE SCALE GENOMIC DNA]</scope>
    <source>
        <strain evidence="2 3">SAG 1403-4b</strain>
    </source>
</reference>
<keyword evidence="3" id="KW-1185">Reference proteome</keyword>
<sequence>MTSTGENMKLFTEYPEKDEAKYCALMSELVKKNMDNLYGGEKKKIAKRDTHSKTHAAVQGTLEIFDFDEAAIKQELSKHASLTEAQLQAISLKQGLFAQAKQYPVWLRFASGAFSVKGDYEGDTRSMAVKVIGVEGERLPQSHELKTQDIIVHNTELFFVRTIKDFYGFFLAIYRAGLFPLFKLLVLLWLNLHPYEFTLLKTSFKRFPKTLLIERYWSASAYSLGLKSDFDPSQPGRVPVEYPVVIKYAFTPVSSQPPHQQLPLESRPESELKKAKALGSEDNYYREDIIQALAKPDAEYTWDFQIQFQTKPEMSIDDTTIPWNEEESPFFTIGRLTVKHQQVDSPLENDFGENLSFSPGNGLAVHRPIGAINRLRSIVYPIVADSRHSKRGVEYQEPTV</sequence>
<dbReference type="GO" id="GO:0006979">
    <property type="term" value="P:response to oxidative stress"/>
    <property type="evidence" value="ECO:0007669"/>
    <property type="project" value="InterPro"/>
</dbReference>
<comment type="caution">
    <text evidence="2">The sequence shown here is derived from an EMBL/GenBank/DDBJ whole genome shotgun (WGS) entry which is preliminary data.</text>
</comment>
<dbReference type="EMBL" id="RSCM01000015">
    <property type="protein sequence ID" value="RUS94070.1"/>
    <property type="molecule type" value="Genomic_DNA"/>
</dbReference>
<keyword evidence="1" id="KW-0812">Transmembrane</keyword>
<dbReference type="Gene3D" id="2.40.180.10">
    <property type="entry name" value="Catalase core domain"/>
    <property type="match status" value="1"/>
</dbReference>
<keyword evidence="1" id="KW-0472">Membrane</keyword>
<protein>
    <recommendedName>
        <fullName evidence="4">Catalase</fullName>
    </recommendedName>
</protein>
<evidence type="ECO:0008006" key="4">
    <source>
        <dbReference type="Google" id="ProtNLM"/>
    </source>
</evidence>
<name>A0A3S1C2G6_ANAVA</name>
<accession>A0A3S1C2G6</accession>
<dbReference type="Proteomes" id="UP000276103">
    <property type="component" value="Unassembled WGS sequence"/>
</dbReference>